<accession>A0ACC0BY82</accession>
<proteinExistence type="predicted"/>
<gene>
    <name evidence="1" type="ORF">M9H77_08512</name>
</gene>
<comment type="caution">
    <text evidence="1">The sequence shown here is derived from an EMBL/GenBank/DDBJ whole genome shotgun (WGS) entry which is preliminary data.</text>
</comment>
<organism evidence="1 2">
    <name type="scientific">Catharanthus roseus</name>
    <name type="common">Madagascar periwinkle</name>
    <name type="synonym">Vinca rosea</name>
    <dbReference type="NCBI Taxonomy" id="4058"/>
    <lineage>
        <taxon>Eukaryota</taxon>
        <taxon>Viridiplantae</taxon>
        <taxon>Streptophyta</taxon>
        <taxon>Embryophyta</taxon>
        <taxon>Tracheophyta</taxon>
        <taxon>Spermatophyta</taxon>
        <taxon>Magnoliopsida</taxon>
        <taxon>eudicotyledons</taxon>
        <taxon>Gunneridae</taxon>
        <taxon>Pentapetalae</taxon>
        <taxon>asterids</taxon>
        <taxon>lamiids</taxon>
        <taxon>Gentianales</taxon>
        <taxon>Apocynaceae</taxon>
        <taxon>Rauvolfioideae</taxon>
        <taxon>Vinceae</taxon>
        <taxon>Catharanthinae</taxon>
        <taxon>Catharanthus</taxon>
    </lineage>
</organism>
<name>A0ACC0BY82_CATRO</name>
<dbReference type="EMBL" id="CM044702">
    <property type="protein sequence ID" value="KAI5677562.1"/>
    <property type="molecule type" value="Genomic_DNA"/>
</dbReference>
<evidence type="ECO:0000313" key="2">
    <source>
        <dbReference type="Proteomes" id="UP001060085"/>
    </source>
</evidence>
<sequence length="81" mass="9748">MTRRGPRTRISEDKKKPNQDVVSVVDKKKHRSFERKNRRREAENCRRLAKQQKKELCCTVLFAFERERIESENRLCTLQSA</sequence>
<keyword evidence="2" id="KW-1185">Reference proteome</keyword>
<reference evidence="2" key="1">
    <citation type="journal article" date="2023" name="Nat. Plants">
        <title>Single-cell RNA sequencing provides a high-resolution roadmap for understanding the multicellular compartmentation of specialized metabolism.</title>
        <authorList>
            <person name="Sun S."/>
            <person name="Shen X."/>
            <person name="Li Y."/>
            <person name="Li Y."/>
            <person name="Wang S."/>
            <person name="Li R."/>
            <person name="Zhang H."/>
            <person name="Shen G."/>
            <person name="Guo B."/>
            <person name="Wei J."/>
            <person name="Xu J."/>
            <person name="St-Pierre B."/>
            <person name="Chen S."/>
            <person name="Sun C."/>
        </authorList>
    </citation>
    <scope>NUCLEOTIDE SEQUENCE [LARGE SCALE GENOMIC DNA]</scope>
</reference>
<evidence type="ECO:0000313" key="1">
    <source>
        <dbReference type="EMBL" id="KAI5677562.1"/>
    </source>
</evidence>
<protein>
    <submittedName>
        <fullName evidence="1">Uncharacterized protein</fullName>
    </submittedName>
</protein>
<dbReference type="Proteomes" id="UP001060085">
    <property type="component" value="Linkage Group LG02"/>
</dbReference>